<evidence type="ECO:0000313" key="3">
    <source>
        <dbReference type="Proteomes" id="UP001141327"/>
    </source>
</evidence>
<feature type="domain" description="Ubiquitin-like" evidence="1">
    <location>
        <begin position="25"/>
        <end position="100"/>
    </location>
</feature>
<dbReference type="SUPFAM" id="SSF54236">
    <property type="entry name" value="Ubiquitin-like"/>
    <property type="match status" value="1"/>
</dbReference>
<evidence type="ECO:0000259" key="1">
    <source>
        <dbReference type="PROSITE" id="PS50053"/>
    </source>
</evidence>
<dbReference type="PANTHER" id="PTHR47725">
    <property type="entry name" value="OS03G0364000 PROTEIN"/>
    <property type="match status" value="1"/>
</dbReference>
<dbReference type="Gene3D" id="3.10.20.90">
    <property type="entry name" value="Phosphatidylinositol 3-kinase Catalytic Subunit, Chain A, domain 1"/>
    <property type="match status" value="1"/>
</dbReference>
<reference evidence="2" key="1">
    <citation type="journal article" date="2022" name="bioRxiv">
        <title>Genomics of Preaxostyla Flagellates Illuminates Evolutionary Transitions and the Path Towards Mitochondrial Loss.</title>
        <authorList>
            <person name="Novak L.V.F."/>
            <person name="Treitli S.C."/>
            <person name="Pyrih J."/>
            <person name="Halakuc P."/>
            <person name="Pipaliya S.V."/>
            <person name="Vacek V."/>
            <person name="Brzon O."/>
            <person name="Soukal P."/>
            <person name="Eme L."/>
            <person name="Dacks J.B."/>
            <person name="Karnkowska A."/>
            <person name="Elias M."/>
            <person name="Hampl V."/>
        </authorList>
    </citation>
    <scope>NUCLEOTIDE SEQUENCE</scope>
    <source>
        <strain evidence="2">RCP-MX</strain>
    </source>
</reference>
<name>A0ABQ8UT11_9EUKA</name>
<accession>A0ABQ8UT11</accession>
<organism evidence="2 3">
    <name type="scientific">Paratrimastix pyriformis</name>
    <dbReference type="NCBI Taxonomy" id="342808"/>
    <lineage>
        <taxon>Eukaryota</taxon>
        <taxon>Metamonada</taxon>
        <taxon>Preaxostyla</taxon>
        <taxon>Paratrimastigidae</taxon>
        <taxon>Paratrimastix</taxon>
    </lineage>
</organism>
<protein>
    <recommendedName>
        <fullName evidence="1">Ubiquitin-like domain-containing protein</fullName>
    </recommendedName>
</protein>
<comment type="caution">
    <text evidence="2">The sequence shown here is derived from an EMBL/GenBank/DDBJ whole genome shotgun (WGS) entry which is preliminary data.</text>
</comment>
<sequence length="115" mass="12870">MDSHDGVSPIPPQFELTGPGAIPQMASYLRIKRKKQTVFLHFDPAERVQDLKLKLQAILNVPADQQMLTLGERDLPNDEAAGLRLRGGEVVFLRYRKEDGSGEYEPVQVAIPDET</sequence>
<proteinExistence type="predicted"/>
<gene>
    <name evidence="2" type="ORF">PAPYR_2888</name>
</gene>
<keyword evidence="3" id="KW-1185">Reference proteome</keyword>
<dbReference type="PANTHER" id="PTHR47725:SF2">
    <property type="entry name" value="UBIQUITIN-LIKE DOMAIN-CONTAINING PROTEIN"/>
    <property type="match status" value="1"/>
</dbReference>
<dbReference type="EMBL" id="JAPMOS010000011">
    <property type="protein sequence ID" value="KAJ4460670.1"/>
    <property type="molecule type" value="Genomic_DNA"/>
</dbReference>
<evidence type="ECO:0000313" key="2">
    <source>
        <dbReference type="EMBL" id="KAJ4460670.1"/>
    </source>
</evidence>
<dbReference type="PROSITE" id="PS50053">
    <property type="entry name" value="UBIQUITIN_2"/>
    <property type="match status" value="1"/>
</dbReference>
<dbReference type="InterPro" id="IPR029071">
    <property type="entry name" value="Ubiquitin-like_domsf"/>
</dbReference>
<dbReference type="InterPro" id="IPR000626">
    <property type="entry name" value="Ubiquitin-like_dom"/>
</dbReference>
<dbReference type="CDD" id="cd17039">
    <property type="entry name" value="Ubl_ubiquitin_like"/>
    <property type="match status" value="1"/>
</dbReference>
<dbReference type="Proteomes" id="UP001141327">
    <property type="component" value="Unassembled WGS sequence"/>
</dbReference>